<accession>A0A8T2R313</accession>
<reference evidence="2" key="1">
    <citation type="submission" date="2021-08" db="EMBL/GenBank/DDBJ databases">
        <title>WGS assembly of Ceratopteris richardii.</title>
        <authorList>
            <person name="Marchant D.B."/>
            <person name="Chen G."/>
            <person name="Jenkins J."/>
            <person name="Shu S."/>
            <person name="Leebens-Mack J."/>
            <person name="Grimwood J."/>
            <person name="Schmutz J."/>
            <person name="Soltis P."/>
            <person name="Soltis D."/>
            <person name="Chen Z.-H."/>
        </authorList>
    </citation>
    <scope>NUCLEOTIDE SEQUENCE</scope>
    <source>
        <strain evidence="2">Whitten #5841</strain>
        <tissue evidence="2">Leaf</tissue>
    </source>
</reference>
<feature type="region of interest" description="Disordered" evidence="1">
    <location>
        <begin position="1"/>
        <end position="20"/>
    </location>
</feature>
<dbReference type="Proteomes" id="UP000825935">
    <property type="component" value="Chromosome 30"/>
</dbReference>
<dbReference type="EMBL" id="CM035435">
    <property type="protein sequence ID" value="KAH7289996.1"/>
    <property type="molecule type" value="Genomic_DNA"/>
</dbReference>
<protein>
    <submittedName>
        <fullName evidence="2">Uncharacterized protein</fullName>
    </submittedName>
</protein>
<dbReference type="AlphaFoldDB" id="A0A8T2R313"/>
<evidence type="ECO:0000256" key="1">
    <source>
        <dbReference type="SAM" id="MobiDB-lite"/>
    </source>
</evidence>
<keyword evidence="4" id="KW-1185">Reference proteome</keyword>
<evidence type="ECO:0000313" key="2">
    <source>
        <dbReference type="EMBL" id="KAH7289995.1"/>
    </source>
</evidence>
<proteinExistence type="predicted"/>
<name>A0A8T2R313_CERRI</name>
<evidence type="ECO:0000313" key="3">
    <source>
        <dbReference type="EMBL" id="KAH7289996.1"/>
    </source>
</evidence>
<dbReference type="EMBL" id="CM035435">
    <property type="protein sequence ID" value="KAH7289995.1"/>
    <property type="molecule type" value="Genomic_DNA"/>
</dbReference>
<comment type="caution">
    <text evidence="2">The sequence shown here is derived from an EMBL/GenBank/DDBJ whole genome shotgun (WGS) entry which is preliminary data.</text>
</comment>
<gene>
    <name evidence="2" type="ORF">KP509_30G027400</name>
    <name evidence="3" type="ORF">KP509_30G027500</name>
</gene>
<organism evidence="2 4">
    <name type="scientific">Ceratopteris richardii</name>
    <name type="common">Triangle waterfern</name>
    <dbReference type="NCBI Taxonomy" id="49495"/>
    <lineage>
        <taxon>Eukaryota</taxon>
        <taxon>Viridiplantae</taxon>
        <taxon>Streptophyta</taxon>
        <taxon>Embryophyta</taxon>
        <taxon>Tracheophyta</taxon>
        <taxon>Polypodiopsida</taxon>
        <taxon>Polypodiidae</taxon>
        <taxon>Polypodiales</taxon>
        <taxon>Pteridineae</taxon>
        <taxon>Pteridaceae</taxon>
        <taxon>Parkerioideae</taxon>
        <taxon>Ceratopteris</taxon>
    </lineage>
</organism>
<sequence>MTYPPYVGSSGSAERHPRSAACSGGAARQEIFCYPFPPTPVSSSRRRILDVITRRPPFTLLCQNRTQGNAISRNEKLLAGRNFVSCFTFLECVCYLFYQRRLLFQTQRIIDLEQCECVTEREGSCYAARYEWHWQSHDICFTAVSSP</sequence>
<evidence type="ECO:0000313" key="4">
    <source>
        <dbReference type="Proteomes" id="UP000825935"/>
    </source>
</evidence>